<protein>
    <submittedName>
        <fullName evidence="1">Uncharacterized protein</fullName>
    </submittedName>
</protein>
<accession>A0ABN1EM96</accession>
<dbReference type="EMBL" id="BAAAFZ010000007">
    <property type="protein sequence ID" value="GAA0569593.1"/>
    <property type="molecule type" value="Genomic_DNA"/>
</dbReference>
<proteinExistence type="predicted"/>
<dbReference type="RefSeq" id="WP_343893567.1">
    <property type="nucleotide sequence ID" value="NZ_BAAAFZ010000007.1"/>
</dbReference>
<dbReference type="Proteomes" id="UP001501588">
    <property type="component" value="Unassembled WGS sequence"/>
</dbReference>
<comment type="caution">
    <text evidence="1">The sequence shown here is derived from an EMBL/GenBank/DDBJ whole genome shotgun (WGS) entry which is preliminary data.</text>
</comment>
<keyword evidence="2" id="KW-1185">Reference proteome</keyword>
<sequence length="500" mass="51028">MSGSAYAPENPWPSYYGGAAQMDPQGIFGKVLGALAGPVGGMVAGPAGGVVGGMLGRQLGRVIPFGADPGQQFAPQGAIGDMIGAVGPAFGQHLGGMFGQPQLGQQLGNVLGTVGPMLPFGAAPQQPAAGQVSPELDPMGFNLGRLIRGAQQAVQTAQQAVNAVNTVRQFLPLAATPDAAGNGLDGGVAGQVSPELDPMGFNLGRLIRGAQQAVQTAQQAVNAVNTVRQFLPLAAGPEAAWAGQQQQQFAPQGAVGNLLGQVGPALGQHLGGMFGQPQLGQQLGNVLGAVGPMLPFGAAPQPMAMLPPELDPMGFSLGRLVRGAQQAVRTAQQAVNAVNTVRQFLPLAAGPEQQQFAPQGAVGNLLGQLGPSLGGTLGGWLGHQQLGQQFGNVLGTVGPMLPFAAGPQPMAMLPPELDPMGFSLGKLVRGAQQAVRTAQQAVNAVNTVRQFLPLAAQPQVAGQEAADLDPQGLGFLQNWLKQRPPILTTMPTHQHYGLPF</sequence>
<evidence type="ECO:0000313" key="1">
    <source>
        <dbReference type="EMBL" id="GAA0569593.1"/>
    </source>
</evidence>
<evidence type="ECO:0000313" key="2">
    <source>
        <dbReference type="Proteomes" id="UP001501588"/>
    </source>
</evidence>
<organism evidence="1 2">
    <name type="scientific">Craurococcus roseus</name>
    <dbReference type="NCBI Taxonomy" id="77585"/>
    <lineage>
        <taxon>Bacteria</taxon>
        <taxon>Pseudomonadati</taxon>
        <taxon>Pseudomonadota</taxon>
        <taxon>Alphaproteobacteria</taxon>
        <taxon>Acetobacterales</taxon>
        <taxon>Acetobacteraceae</taxon>
        <taxon>Craurococcus</taxon>
    </lineage>
</organism>
<name>A0ABN1EM96_9PROT</name>
<gene>
    <name evidence="1" type="ORF">GCM10009416_05060</name>
</gene>
<reference evidence="1 2" key="1">
    <citation type="journal article" date="2019" name="Int. J. Syst. Evol. Microbiol.">
        <title>The Global Catalogue of Microorganisms (GCM) 10K type strain sequencing project: providing services to taxonomists for standard genome sequencing and annotation.</title>
        <authorList>
            <consortium name="The Broad Institute Genomics Platform"/>
            <consortium name="The Broad Institute Genome Sequencing Center for Infectious Disease"/>
            <person name="Wu L."/>
            <person name="Ma J."/>
        </authorList>
    </citation>
    <scope>NUCLEOTIDE SEQUENCE [LARGE SCALE GENOMIC DNA]</scope>
    <source>
        <strain evidence="1 2">JCM 9933</strain>
    </source>
</reference>